<reference evidence="8 9" key="1">
    <citation type="submission" date="2017-11" db="EMBL/GenBank/DDBJ databases">
        <title>Genome-resolved metagenomics identifies genetic mobility, metabolic interactions, and unexpected diversity in perchlorate-reducing communities.</title>
        <authorList>
            <person name="Barnum T.P."/>
            <person name="Figueroa I.A."/>
            <person name="Carlstrom C.I."/>
            <person name="Lucas L.N."/>
            <person name="Engelbrektson A.L."/>
            <person name="Coates J.D."/>
        </authorList>
    </citation>
    <scope>NUCLEOTIDE SEQUENCE [LARGE SCALE GENOMIC DNA]</scope>
    <source>
        <strain evidence="8">BM301</strain>
    </source>
</reference>
<keyword evidence="2" id="KW-0902">Two-component regulatory system</keyword>
<evidence type="ECO:0000256" key="1">
    <source>
        <dbReference type="ARBA" id="ARBA00022553"/>
    </source>
</evidence>
<dbReference type="CDD" id="cd17546">
    <property type="entry name" value="REC_hyHK_CKI1_RcsC-like"/>
    <property type="match status" value="1"/>
</dbReference>
<evidence type="ECO:0000259" key="6">
    <source>
        <dbReference type="PROSITE" id="PS50110"/>
    </source>
</evidence>
<feature type="transmembrane region" description="Helical" evidence="5">
    <location>
        <begin position="21"/>
        <end position="37"/>
    </location>
</feature>
<evidence type="ECO:0008006" key="10">
    <source>
        <dbReference type="Google" id="ProtNLM"/>
    </source>
</evidence>
<dbReference type="InterPro" id="IPR011006">
    <property type="entry name" value="CheY-like_superfamily"/>
</dbReference>
<dbReference type="Proteomes" id="UP000235015">
    <property type="component" value="Unassembled WGS sequence"/>
</dbReference>
<sequence length="525" mass="58708">MDSQKITCRRTAMKNEGTQRYSIIAGVLCLDLFMVLGKLPPWMLVPAIVVSIVIIYRVITVQINGGNPTHVSEQKKSTDSEDNVKKYKTASPAEILQDRQETSIPDKLGNIRLLLLSGSNKAKREISDHLNGWGVNFVEAGSSARAFAMLIESADTGKPFQTVLVDQSSLDMEECQFATALRAEPSLQSLYLIYYGGSTLPPRTEQLYMAGYSGMLSAPLDKTLLFKALHNARETAIHHHNVVQLLDHYETEKVQQPLDILIAGGSHNECRKIHRILGNAGHQAFIVSDSTEILEALDNHHFDLAILDADMPEISGIEAIKLYRFAHLNQPWIPFILLLDSPNSQTIQACEAADIEHLIVKPISTQRLLETVARATDLTSQGHNDEIFDYPTISGSTHYHDNSLTLDTHQLNELKRLGKEKDFLLQLVNQFDKETVALIKGLQLAATNHDIKSIQDYGHKLKDTAGNLGALNLYRMAVRLTKIKDMEFGFELDTLVNEIENCRIATIEALHDHLFHGNNSAYRKE</sequence>
<dbReference type="AlphaFoldDB" id="A0A2N6CWK2"/>
<name>A0A2N6CWK2_9GAMM</name>
<comment type="caution">
    <text evidence="8">The sequence shown here is derived from an EMBL/GenBank/DDBJ whole genome shotgun (WGS) entry which is preliminary data.</text>
</comment>
<evidence type="ECO:0000313" key="9">
    <source>
        <dbReference type="Proteomes" id="UP000235015"/>
    </source>
</evidence>
<evidence type="ECO:0000256" key="5">
    <source>
        <dbReference type="SAM" id="Phobius"/>
    </source>
</evidence>
<dbReference type="PANTHER" id="PTHR44591">
    <property type="entry name" value="STRESS RESPONSE REGULATOR PROTEIN 1"/>
    <property type="match status" value="1"/>
</dbReference>
<dbReference type="Pfam" id="PF00072">
    <property type="entry name" value="Response_reg"/>
    <property type="match status" value="1"/>
</dbReference>
<proteinExistence type="predicted"/>
<gene>
    <name evidence="8" type="ORF">C0630_08935</name>
</gene>
<feature type="modified residue" description="4-aspartylphosphate" evidence="4">
    <location>
        <position position="308"/>
    </location>
</feature>
<dbReference type="InterPro" id="IPR036641">
    <property type="entry name" value="HPT_dom_sf"/>
</dbReference>
<keyword evidence="5" id="KW-0472">Membrane</keyword>
<keyword evidence="1 4" id="KW-0597">Phosphoprotein</keyword>
<evidence type="ECO:0000256" key="4">
    <source>
        <dbReference type="PROSITE-ProRule" id="PRU00169"/>
    </source>
</evidence>
<protein>
    <recommendedName>
        <fullName evidence="10">Response regulator</fullName>
    </recommendedName>
</protein>
<dbReference type="GO" id="GO:0000160">
    <property type="term" value="P:phosphorelay signal transduction system"/>
    <property type="evidence" value="ECO:0007669"/>
    <property type="project" value="UniProtKB-KW"/>
</dbReference>
<dbReference type="PROSITE" id="PS50894">
    <property type="entry name" value="HPT"/>
    <property type="match status" value="1"/>
</dbReference>
<dbReference type="InterPro" id="IPR008207">
    <property type="entry name" value="Sig_transdc_His_kin_Hpt_dom"/>
</dbReference>
<dbReference type="SUPFAM" id="SSF52172">
    <property type="entry name" value="CheY-like"/>
    <property type="match status" value="2"/>
</dbReference>
<evidence type="ECO:0000256" key="2">
    <source>
        <dbReference type="ARBA" id="ARBA00023012"/>
    </source>
</evidence>
<dbReference type="Gene3D" id="3.40.50.2300">
    <property type="match status" value="2"/>
</dbReference>
<evidence type="ECO:0000259" key="7">
    <source>
        <dbReference type="PROSITE" id="PS50894"/>
    </source>
</evidence>
<dbReference type="Gene3D" id="1.20.120.160">
    <property type="entry name" value="HPT domain"/>
    <property type="match status" value="1"/>
</dbReference>
<evidence type="ECO:0000256" key="3">
    <source>
        <dbReference type="PROSITE-ProRule" id="PRU00110"/>
    </source>
</evidence>
<dbReference type="InterPro" id="IPR001789">
    <property type="entry name" value="Sig_transdc_resp-reg_receiver"/>
</dbReference>
<dbReference type="EMBL" id="PKUN01000010">
    <property type="protein sequence ID" value="PLX61662.1"/>
    <property type="molecule type" value="Genomic_DNA"/>
</dbReference>
<dbReference type="PROSITE" id="PS50110">
    <property type="entry name" value="RESPONSE_REGULATORY"/>
    <property type="match status" value="1"/>
</dbReference>
<accession>A0A2N6CWK2</accession>
<keyword evidence="5" id="KW-1133">Transmembrane helix</keyword>
<evidence type="ECO:0000313" key="8">
    <source>
        <dbReference type="EMBL" id="PLX61662.1"/>
    </source>
</evidence>
<dbReference type="SUPFAM" id="SSF47226">
    <property type="entry name" value="Histidine-containing phosphotransfer domain, HPT domain"/>
    <property type="match status" value="1"/>
</dbReference>
<keyword evidence="5" id="KW-0812">Transmembrane</keyword>
<dbReference type="STRING" id="1111735.GCA_000428045_03872"/>
<dbReference type="PANTHER" id="PTHR44591:SF3">
    <property type="entry name" value="RESPONSE REGULATORY DOMAIN-CONTAINING PROTEIN"/>
    <property type="match status" value="1"/>
</dbReference>
<feature type="domain" description="HPt" evidence="7">
    <location>
        <begin position="420"/>
        <end position="513"/>
    </location>
</feature>
<dbReference type="InterPro" id="IPR050595">
    <property type="entry name" value="Bact_response_regulator"/>
</dbReference>
<feature type="domain" description="Response regulatory" evidence="6">
    <location>
        <begin position="259"/>
        <end position="376"/>
    </location>
</feature>
<dbReference type="GO" id="GO:0004672">
    <property type="term" value="F:protein kinase activity"/>
    <property type="evidence" value="ECO:0007669"/>
    <property type="project" value="UniProtKB-ARBA"/>
</dbReference>
<feature type="modified residue" description="Phosphohistidine" evidence="3">
    <location>
        <position position="459"/>
    </location>
</feature>
<organism evidence="8 9">
    <name type="scientific">Sedimenticola selenatireducens</name>
    <dbReference type="NCBI Taxonomy" id="191960"/>
    <lineage>
        <taxon>Bacteria</taxon>
        <taxon>Pseudomonadati</taxon>
        <taxon>Pseudomonadota</taxon>
        <taxon>Gammaproteobacteria</taxon>
        <taxon>Chromatiales</taxon>
        <taxon>Sedimenticolaceae</taxon>
        <taxon>Sedimenticola</taxon>
    </lineage>
</organism>
<dbReference type="SMART" id="SM00448">
    <property type="entry name" value="REC"/>
    <property type="match status" value="1"/>
</dbReference>